<dbReference type="Proteomes" id="UP000266723">
    <property type="component" value="Unassembled WGS sequence"/>
</dbReference>
<keyword evidence="1" id="KW-1133">Transmembrane helix</keyword>
<protein>
    <submittedName>
        <fullName evidence="2">Uncharacterized protein</fullName>
    </submittedName>
</protein>
<evidence type="ECO:0000256" key="1">
    <source>
        <dbReference type="SAM" id="Phobius"/>
    </source>
</evidence>
<evidence type="ECO:0000313" key="3">
    <source>
        <dbReference type="Proteomes" id="UP000266723"/>
    </source>
</evidence>
<evidence type="ECO:0000313" key="2">
    <source>
        <dbReference type="EMBL" id="KAF3529128.1"/>
    </source>
</evidence>
<name>A0ABQ7BA42_BRACR</name>
<feature type="transmembrane region" description="Helical" evidence="1">
    <location>
        <begin position="12"/>
        <end position="31"/>
    </location>
</feature>
<reference evidence="2 3" key="1">
    <citation type="journal article" date="2020" name="BMC Genomics">
        <title>Intraspecific diversification of the crop wild relative Brassica cretica Lam. using demographic model selection.</title>
        <authorList>
            <person name="Kioukis A."/>
            <person name="Michalopoulou V.A."/>
            <person name="Briers L."/>
            <person name="Pirintsos S."/>
            <person name="Studholme D.J."/>
            <person name="Pavlidis P."/>
            <person name="Sarris P.F."/>
        </authorList>
    </citation>
    <scope>NUCLEOTIDE SEQUENCE [LARGE SCALE GENOMIC DNA]</scope>
    <source>
        <strain evidence="3">cv. PFS-1207/04</strain>
    </source>
</reference>
<proteinExistence type="predicted"/>
<keyword evidence="3" id="KW-1185">Reference proteome</keyword>
<dbReference type="EMBL" id="QGKV02001507">
    <property type="protein sequence ID" value="KAF3529128.1"/>
    <property type="molecule type" value="Genomic_DNA"/>
</dbReference>
<keyword evidence="1" id="KW-0472">Membrane</keyword>
<accession>A0ABQ7BA42</accession>
<sequence>MKAISAKERVFLVVMMMNFKVYLMSVNLYGIHEDDDIVDSYIKRKDRFGMRLPLPFHSYPKEGVVTFSNVTEEQLAVLFQRKETLRM</sequence>
<keyword evidence="1" id="KW-0812">Transmembrane</keyword>
<comment type="caution">
    <text evidence="2">The sequence shown here is derived from an EMBL/GenBank/DDBJ whole genome shotgun (WGS) entry which is preliminary data.</text>
</comment>
<gene>
    <name evidence="2" type="ORF">DY000_02042728</name>
</gene>
<organism evidence="2 3">
    <name type="scientific">Brassica cretica</name>
    <name type="common">Mustard</name>
    <dbReference type="NCBI Taxonomy" id="69181"/>
    <lineage>
        <taxon>Eukaryota</taxon>
        <taxon>Viridiplantae</taxon>
        <taxon>Streptophyta</taxon>
        <taxon>Embryophyta</taxon>
        <taxon>Tracheophyta</taxon>
        <taxon>Spermatophyta</taxon>
        <taxon>Magnoliopsida</taxon>
        <taxon>eudicotyledons</taxon>
        <taxon>Gunneridae</taxon>
        <taxon>Pentapetalae</taxon>
        <taxon>rosids</taxon>
        <taxon>malvids</taxon>
        <taxon>Brassicales</taxon>
        <taxon>Brassicaceae</taxon>
        <taxon>Brassiceae</taxon>
        <taxon>Brassica</taxon>
    </lineage>
</organism>